<evidence type="ECO:0000313" key="1">
    <source>
        <dbReference type="EMBL" id="KAF2634407.1"/>
    </source>
</evidence>
<proteinExistence type="predicted"/>
<name>A0A6A6RH83_9PLEO</name>
<protein>
    <submittedName>
        <fullName evidence="1">Uncharacterized protein</fullName>
    </submittedName>
</protein>
<dbReference type="EMBL" id="MU006831">
    <property type="protein sequence ID" value="KAF2634407.1"/>
    <property type="molecule type" value="Genomic_DNA"/>
</dbReference>
<sequence>MRERLQSMGARIDWLLVSPYPLVTFRFFGDKVQNCKHSVFGITSQNAEQYIADFTIEQFGYNGETRWFLSLAEYMESISGDGKWHLANDEDLESHGAGTGTETGGQMESWREVLMQFAYGLDWEKLNGMCREDRLNCVEKQAREVFDGVAKEIWKLTSV</sequence>
<evidence type="ECO:0000313" key="2">
    <source>
        <dbReference type="Proteomes" id="UP000799753"/>
    </source>
</evidence>
<reference evidence="1" key="1">
    <citation type="journal article" date="2020" name="Stud. Mycol.">
        <title>101 Dothideomycetes genomes: a test case for predicting lifestyles and emergence of pathogens.</title>
        <authorList>
            <person name="Haridas S."/>
            <person name="Albert R."/>
            <person name="Binder M."/>
            <person name="Bloem J."/>
            <person name="Labutti K."/>
            <person name="Salamov A."/>
            <person name="Andreopoulos B."/>
            <person name="Baker S."/>
            <person name="Barry K."/>
            <person name="Bills G."/>
            <person name="Bluhm B."/>
            <person name="Cannon C."/>
            <person name="Castanera R."/>
            <person name="Culley D."/>
            <person name="Daum C."/>
            <person name="Ezra D."/>
            <person name="Gonzalez J."/>
            <person name="Henrissat B."/>
            <person name="Kuo A."/>
            <person name="Liang C."/>
            <person name="Lipzen A."/>
            <person name="Lutzoni F."/>
            <person name="Magnuson J."/>
            <person name="Mondo S."/>
            <person name="Nolan M."/>
            <person name="Ohm R."/>
            <person name="Pangilinan J."/>
            <person name="Park H.-J."/>
            <person name="Ramirez L."/>
            <person name="Alfaro M."/>
            <person name="Sun H."/>
            <person name="Tritt A."/>
            <person name="Yoshinaga Y."/>
            <person name="Zwiers L.-H."/>
            <person name="Turgeon B."/>
            <person name="Goodwin S."/>
            <person name="Spatafora J."/>
            <person name="Crous P."/>
            <person name="Grigoriev I."/>
        </authorList>
    </citation>
    <scope>NUCLEOTIDE SEQUENCE</scope>
    <source>
        <strain evidence="1">CBS 473.64</strain>
    </source>
</reference>
<dbReference type="Proteomes" id="UP000799753">
    <property type="component" value="Unassembled WGS sequence"/>
</dbReference>
<keyword evidence="2" id="KW-1185">Reference proteome</keyword>
<accession>A0A6A6RH83</accession>
<gene>
    <name evidence="1" type="ORF">P280DRAFT_524135</name>
</gene>
<dbReference type="AlphaFoldDB" id="A0A6A6RH83"/>
<organism evidence="1 2">
    <name type="scientific">Massarina eburnea CBS 473.64</name>
    <dbReference type="NCBI Taxonomy" id="1395130"/>
    <lineage>
        <taxon>Eukaryota</taxon>
        <taxon>Fungi</taxon>
        <taxon>Dikarya</taxon>
        <taxon>Ascomycota</taxon>
        <taxon>Pezizomycotina</taxon>
        <taxon>Dothideomycetes</taxon>
        <taxon>Pleosporomycetidae</taxon>
        <taxon>Pleosporales</taxon>
        <taxon>Massarineae</taxon>
        <taxon>Massarinaceae</taxon>
        <taxon>Massarina</taxon>
    </lineage>
</organism>
<dbReference type="OrthoDB" id="3778887at2759"/>